<name>Q2FR32_METHJ</name>
<dbReference type="Proteomes" id="UP000001941">
    <property type="component" value="Chromosome"/>
</dbReference>
<dbReference type="AlphaFoldDB" id="Q2FR32"/>
<dbReference type="Pfam" id="PF01927">
    <property type="entry name" value="Mut7-C"/>
    <property type="match status" value="1"/>
</dbReference>
<evidence type="ECO:0000259" key="1">
    <source>
        <dbReference type="Pfam" id="PF01927"/>
    </source>
</evidence>
<dbReference type="OrthoDB" id="1266at2157"/>
<gene>
    <name evidence="2" type="ordered locus">Mhun_1053</name>
</gene>
<dbReference type="KEGG" id="mhu:Mhun_1053"/>
<sequence>MAGSLCKYLRFMGYDCRSANDLPPGNPREDTDILKIAGEEKRIILTQDAELARRGEGNAIRLVSSDLAAQIRQLVQAGLIHPEIRLTRCSRCNALLQEGTSPEKPNTPIPEDIPLVYCPVCNRQYWEGTHTKNMRDNLLQMVNKK</sequence>
<feature type="domain" description="Mut7-C RNAse" evidence="1">
    <location>
        <begin position="2"/>
        <end position="136"/>
    </location>
</feature>
<dbReference type="PANTHER" id="PTHR39081">
    <property type="entry name" value="MUT7-C DOMAIN-CONTAINING PROTEIN"/>
    <property type="match status" value="1"/>
</dbReference>
<dbReference type="PANTHER" id="PTHR39081:SF1">
    <property type="entry name" value="MUT7-C RNASE DOMAIN-CONTAINING PROTEIN"/>
    <property type="match status" value="1"/>
</dbReference>
<proteinExistence type="predicted"/>
<dbReference type="STRING" id="323259.Mhun_1053"/>
<organism evidence="2 3">
    <name type="scientific">Methanospirillum hungatei JF-1 (strain ATCC 27890 / DSM 864 / NBRC 100397 / JF-1)</name>
    <dbReference type="NCBI Taxonomy" id="323259"/>
    <lineage>
        <taxon>Archaea</taxon>
        <taxon>Methanobacteriati</taxon>
        <taxon>Methanobacteriota</taxon>
        <taxon>Stenosarchaea group</taxon>
        <taxon>Methanomicrobia</taxon>
        <taxon>Methanomicrobiales</taxon>
        <taxon>Methanospirillaceae</taxon>
        <taxon>Methanospirillum</taxon>
    </lineage>
</organism>
<dbReference type="EMBL" id="CP000254">
    <property type="protein sequence ID" value="ABD40803.1"/>
    <property type="molecule type" value="Genomic_DNA"/>
</dbReference>
<reference evidence="3" key="1">
    <citation type="journal article" date="2016" name="Stand. Genomic Sci.">
        <title>Complete genome sequence of Methanospirillum hungatei type strain JF1.</title>
        <authorList>
            <person name="Gunsalus R.P."/>
            <person name="Cook L.E."/>
            <person name="Crable B."/>
            <person name="Rohlin L."/>
            <person name="McDonald E."/>
            <person name="Mouttaki H."/>
            <person name="Sieber J.R."/>
            <person name="Poweleit N."/>
            <person name="Zhou H."/>
            <person name="Lapidus A.L."/>
            <person name="Daligault H.E."/>
            <person name="Land M."/>
            <person name="Gilna P."/>
            <person name="Ivanova N."/>
            <person name="Kyrpides N."/>
            <person name="Culley D.E."/>
            <person name="McInerney M.J."/>
        </authorList>
    </citation>
    <scope>NUCLEOTIDE SEQUENCE [LARGE SCALE GENOMIC DNA]</scope>
    <source>
        <strain evidence="3">ATCC 27890 / DSM 864 / NBRC 100397 / JF-1</strain>
    </source>
</reference>
<dbReference type="InParanoid" id="Q2FR32"/>
<dbReference type="eggNOG" id="arCOG04290">
    <property type="taxonomic scope" value="Archaea"/>
</dbReference>
<protein>
    <recommendedName>
        <fullName evidence="1">Mut7-C RNAse domain-containing protein</fullName>
    </recommendedName>
</protein>
<accession>Q2FR32</accession>
<evidence type="ECO:0000313" key="3">
    <source>
        <dbReference type="Proteomes" id="UP000001941"/>
    </source>
</evidence>
<dbReference type="EnsemblBacteria" id="ABD40803">
    <property type="protein sequence ID" value="ABD40803"/>
    <property type="gene ID" value="Mhun_1053"/>
</dbReference>
<dbReference type="InterPro" id="IPR002782">
    <property type="entry name" value="Mut7-C_RNAse_dom"/>
</dbReference>
<dbReference type="HOGENOM" id="CLU_112469_0_0_2"/>
<evidence type="ECO:0000313" key="2">
    <source>
        <dbReference type="EMBL" id="ABD40803.1"/>
    </source>
</evidence>
<keyword evidence="3" id="KW-1185">Reference proteome</keyword>